<sequence>MDRAAGIVYPLDTRPEPGHSLEVAPGIYWVRMPLPFALNHINLWLVDEGEDGWAVVDTGINTRMTTDMWEQVFEATLQGRPVTRVVVTHFHPDHMGLAGWMVRRWPGARFHASLGEWLMARSVWYEVASGNHDARLAYYQKAGLTPDEIEGIHGRTSGYRKGVSELPQSFTRMSRDTPLRMAGDDWQLLIGRGHAVEHVSLYSPARRVLISGDQVLPRISPNIAVWPAEPDGDPLAMFLADMPQFLELPEDTLVLPSHDAPFHGLHFRVNALAAHHRDRLDAILTACGERPMTVRDTFPLLFGNRTLDAQQLVFATGEALAHINNLVHQGLIRREIGTDGIWRFVRR</sequence>
<proteinExistence type="predicted"/>
<name>A0ABQ1IQ67_9PROT</name>
<evidence type="ECO:0000313" key="2">
    <source>
        <dbReference type="EMBL" id="GGB49822.1"/>
    </source>
</evidence>
<feature type="domain" description="Metallo-beta-lactamase" evidence="1">
    <location>
        <begin position="40"/>
        <end position="258"/>
    </location>
</feature>
<accession>A0ABQ1IQ67</accession>
<dbReference type="EMBL" id="BMDZ01000043">
    <property type="protein sequence ID" value="GGB49822.1"/>
    <property type="molecule type" value="Genomic_DNA"/>
</dbReference>
<dbReference type="SMART" id="SM00849">
    <property type="entry name" value="Lactamase_B"/>
    <property type="match status" value="1"/>
</dbReference>
<dbReference type="InterPro" id="IPR036866">
    <property type="entry name" value="RibonucZ/Hydroxyglut_hydro"/>
</dbReference>
<protein>
    <submittedName>
        <fullName evidence="2">MBL fold metallo-hydrolase</fullName>
    </submittedName>
</protein>
<dbReference type="PANTHER" id="PTHR23131">
    <property type="entry name" value="ENDORIBONUCLEASE LACTB2"/>
    <property type="match status" value="1"/>
</dbReference>
<organism evidence="2 3">
    <name type="scientific">Tistrella bauzanensis</name>
    <dbReference type="NCBI Taxonomy" id="657419"/>
    <lineage>
        <taxon>Bacteria</taxon>
        <taxon>Pseudomonadati</taxon>
        <taxon>Pseudomonadota</taxon>
        <taxon>Alphaproteobacteria</taxon>
        <taxon>Geminicoccales</taxon>
        <taxon>Geminicoccaceae</taxon>
        <taxon>Tistrella</taxon>
    </lineage>
</organism>
<dbReference type="InterPro" id="IPR001279">
    <property type="entry name" value="Metallo-B-lactamas"/>
</dbReference>
<dbReference type="Gene3D" id="1.10.10.10">
    <property type="entry name" value="Winged helix-like DNA-binding domain superfamily/Winged helix DNA-binding domain"/>
    <property type="match status" value="1"/>
</dbReference>
<dbReference type="Proteomes" id="UP000603352">
    <property type="component" value="Unassembled WGS sequence"/>
</dbReference>
<dbReference type="InterPro" id="IPR036388">
    <property type="entry name" value="WH-like_DNA-bd_sf"/>
</dbReference>
<evidence type="ECO:0000259" key="1">
    <source>
        <dbReference type="SMART" id="SM00849"/>
    </source>
</evidence>
<keyword evidence="3" id="KW-1185">Reference proteome</keyword>
<dbReference type="InterPro" id="IPR050662">
    <property type="entry name" value="Sec-metab_biosynth-thioest"/>
</dbReference>
<dbReference type="SUPFAM" id="SSF56281">
    <property type="entry name" value="Metallo-hydrolase/oxidoreductase"/>
    <property type="match status" value="1"/>
</dbReference>
<dbReference type="Pfam" id="PF21221">
    <property type="entry name" value="B_lactamase-like_C"/>
    <property type="match status" value="1"/>
</dbReference>
<dbReference type="InterPro" id="IPR048933">
    <property type="entry name" value="B_lactamase-like_C"/>
</dbReference>
<evidence type="ECO:0000313" key="3">
    <source>
        <dbReference type="Proteomes" id="UP000603352"/>
    </source>
</evidence>
<dbReference type="Pfam" id="PF00753">
    <property type="entry name" value="Lactamase_B"/>
    <property type="match status" value="1"/>
</dbReference>
<dbReference type="Gene3D" id="3.60.15.10">
    <property type="entry name" value="Ribonuclease Z/Hydroxyacylglutathione hydrolase-like"/>
    <property type="match status" value="1"/>
</dbReference>
<comment type="caution">
    <text evidence="2">The sequence shown here is derived from an EMBL/GenBank/DDBJ whole genome shotgun (WGS) entry which is preliminary data.</text>
</comment>
<reference evidence="3" key="1">
    <citation type="journal article" date="2019" name="Int. J. Syst. Evol. Microbiol.">
        <title>The Global Catalogue of Microorganisms (GCM) 10K type strain sequencing project: providing services to taxonomists for standard genome sequencing and annotation.</title>
        <authorList>
            <consortium name="The Broad Institute Genomics Platform"/>
            <consortium name="The Broad Institute Genome Sequencing Center for Infectious Disease"/>
            <person name="Wu L."/>
            <person name="Ma J."/>
        </authorList>
    </citation>
    <scope>NUCLEOTIDE SEQUENCE [LARGE SCALE GENOMIC DNA]</scope>
    <source>
        <strain evidence="3">CGMCC 1.10188</strain>
    </source>
</reference>
<dbReference type="PANTHER" id="PTHR23131:SF4">
    <property type="entry name" value="METALLO-BETA-LACTAMASE SUPERFAMILY POTEIN"/>
    <property type="match status" value="1"/>
</dbReference>
<gene>
    <name evidence="2" type="ORF">GCM10011505_33650</name>
</gene>
<dbReference type="RefSeq" id="WP_188579945.1">
    <property type="nucleotide sequence ID" value="NZ_BMDZ01000043.1"/>
</dbReference>